<evidence type="ECO:0000256" key="4">
    <source>
        <dbReference type="ARBA" id="ARBA00022475"/>
    </source>
</evidence>
<proteinExistence type="inferred from homology"/>
<keyword evidence="4" id="KW-1003">Cell membrane</keyword>
<keyword evidence="3" id="KW-0813">Transport</keyword>
<dbReference type="PANTHER" id="PTHR34979">
    <property type="entry name" value="INNER MEMBRANE PROTEIN YGAZ"/>
    <property type="match status" value="1"/>
</dbReference>
<evidence type="ECO:0000256" key="5">
    <source>
        <dbReference type="ARBA" id="ARBA00022692"/>
    </source>
</evidence>
<feature type="transmembrane region" description="Helical" evidence="9">
    <location>
        <begin position="56"/>
        <end position="77"/>
    </location>
</feature>
<evidence type="ECO:0000256" key="1">
    <source>
        <dbReference type="ARBA" id="ARBA00004651"/>
    </source>
</evidence>
<sequence length="317" mass="33034">MGTLYRTRAQRRDIGALGAATLAVGASFGAITIAYGLPVWVPVVMSVLVFAGGSQFLAVGLFAAGNPVAAVLAGLLLNARHLPFGLAVADTIGPRWRDRLIGSHLMTDETVAFALAEDTPAARRRVYWLVGATIFVSWNTGVVLGVLLGGATGDPDALGLDAAFPAGLIALILPSLRDRDTRLVALTGAAVAVLLTPVLPVGLPVMSALLGLFVLFRPNRRSPAAQGPDRQGPGDRGPADRVPNRQSPGDRGPDRQGPGDRGPGDRSPNHRSPGDRSLDNRSPDRRSPGSQSLGSRNPDRDPATDSDSASAAEENRC</sequence>
<evidence type="ECO:0000256" key="3">
    <source>
        <dbReference type="ARBA" id="ARBA00022448"/>
    </source>
</evidence>
<dbReference type="EMBL" id="BOMG01000026">
    <property type="protein sequence ID" value="GID52975.1"/>
    <property type="molecule type" value="Genomic_DNA"/>
</dbReference>
<evidence type="ECO:0000256" key="6">
    <source>
        <dbReference type="ARBA" id="ARBA00022989"/>
    </source>
</evidence>
<protein>
    <recommendedName>
        <fullName evidence="12">AzlC family protein</fullName>
    </recommendedName>
</protein>
<feature type="region of interest" description="Disordered" evidence="8">
    <location>
        <begin position="222"/>
        <end position="317"/>
    </location>
</feature>
<accession>A0ABQ3X389</accession>
<evidence type="ECO:0008006" key="12">
    <source>
        <dbReference type="Google" id="ProtNLM"/>
    </source>
</evidence>
<dbReference type="InterPro" id="IPR011606">
    <property type="entry name" value="Brnchd-chn_aa_trnsp_permease"/>
</dbReference>
<comment type="subcellular location">
    <subcellularLocation>
        <location evidence="1">Cell membrane</location>
        <topology evidence="1">Multi-pass membrane protein</topology>
    </subcellularLocation>
</comment>
<feature type="transmembrane region" description="Helical" evidence="9">
    <location>
        <begin position="14"/>
        <end position="36"/>
    </location>
</feature>
<comment type="similarity">
    <text evidence="2">Belongs to the AzlC family.</text>
</comment>
<feature type="transmembrane region" description="Helical" evidence="9">
    <location>
        <begin position="183"/>
        <end position="216"/>
    </location>
</feature>
<gene>
    <name evidence="10" type="ORF">Aco03nite_013790</name>
</gene>
<dbReference type="RefSeq" id="WP_239144967.1">
    <property type="nucleotide sequence ID" value="NZ_BAAAQE010000076.1"/>
</dbReference>
<keyword evidence="6 9" id="KW-1133">Transmembrane helix</keyword>
<evidence type="ECO:0000256" key="2">
    <source>
        <dbReference type="ARBA" id="ARBA00010735"/>
    </source>
</evidence>
<evidence type="ECO:0000256" key="7">
    <source>
        <dbReference type="ARBA" id="ARBA00023136"/>
    </source>
</evidence>
<keyword evidence="5 9" id="KW-0812">Transmembrane</keyword>
<evidence type="ECO:0000313" key="11">
    <source>
        <dbReference type="Proteomes" id="UP000612282"/>
    </source>
</evidence>
<keyword evidence="7 9" id="KW-0472">Membrane</keyword>
<feature type="transmembrane region" description="Helical" evidence="9">
    <location>
        <begin position="126"/>
        <end position="151"/>
    </location>
</feature>
<evidence type="ECO:0000313" key="10">
    <source>
        <dbReference type="EMBL" id="GID52975.1"/>
    </source>
</evidence>
<comment type="caution">
    <text evidence="10">The sequence shown here is derived from an EMBL/GenBank/DDBJ whole genome shotgun (WGS) entry which is preliminary data.</text>
</comment>
<evidence type="ECO:0000256" key="9">
    <source>
        <dbReference type="SAM" id="Phobius"/>
    </source>
</evidence>
<name>A0ABQ3X389_9ACTN</name>
<dbReference type="Pfam" id="PF03591">
    <property type="entry name" value="AzlC"/>
    <property type="match status" value="1"/>
</dbReference>
<feature type="compositionally biased region" description="Basic and acidic residues" evidence="8">
    <location>
        <begin position="251"/>
        <end position="287"/>
    </location>
</feature>
<feature type="compositionally biased region" description="Low complexity" evidence="8">
    <location>
        <begin position="305"/>
        <end position="317"/>
    </location>
</feature>
<keyword evidence="11" id="KW-1185">Reference proteome</keyword>
<evidence type="ECO:0000256" key="8">
    <source>
        <dbReference type="SAM" id="MobiDB-lite"/>
    </source>
</evidence>
<dbReference type="PANTHER" id="PTHR34979:SF1">
    <property type="entry name" value="INNER MEMBRANE PROTEIN YGAZ"/>
    <property type="match status" value="1"/>
</dbReference>
<reference evidence="10 11" key="1">
    <citation type="submission" date="2021-01" db="EMBL/GenBank/DDBJ databases">
        <title>Whole genome shotgun sequence of Actinoplanes couchii NBRC 106145.</title>
        <authorList>
            <person name="Komaki H."/>
            <person name="Tamura T."/>
        </authorList>
    </citation>
    <scope>NUCLEOTIDE SEQUENCE [LARGE SCALE GENOMIC DNA]</scope>
    <source>
        <strain evidence="10 11">NBRC 106145</strain>
    </source>
</reference>
<organism evidence="10 11">
    <name type="scientific">Actinoplanes couchii</name>
    <dbReference type="NCBI Taxonomy" id="403638"/>
    <lineage>
        <taxon>Bacteria</taxon>
        <taxon>Bacillati</taxon>
        <taxon>Actinomycetota</taxon>
        <taxon>Actinomycetes</taxon>
        <taxon>Micromonosporales</taxon>
        <taxon>Micromonosporaceae</taxon>
        <taxon>Actinoplanes</taxon>
    </lineage>
</organism>
<dbReference type="Proteomes" id="UP000612282">
    <property type="component" value="Unassembled WGS sequence"/>
</dbReference>
<feature type="transmembrane region" description="Helical" evidence="9">
    <location>
        <begin position="157"/>
        <end position="176"/>
    </location>
</feature>